<keyword evidence="6" id="KW-0539">Nucleus</keyword>
<evidence type="ECO:0000256" key="1">
    <source>
        <dbReference type="ARBA" id="ARBA00004123"/>
    </source>
</evidence>
<dbReference type="AlphaFoldDB" id="A0AAJ0BRE3"/>
<keyword evidence="5" id="KW-0804">Transcription</keyword>
<organism evidence="7 8">
    <name type="scientific">Phialemonium atrogriseum</name>
    <dbReference type="NCBI Taxonomy" id="1093897"/>
    <lineage>
        <taxon>Eukaryota</taxon>
        <taxon>Fungi</taxon>
        <taxon>Dikarya</taxon>
        <taxon>Ascomycota</taxon>
        <taxon>Pezizomycotina</taxon>
        <taxon>Sordariomycetes</taxon>
        <taxon>Sordariomycetidae</taxon>
        <taxon>Cephalothecales</taxon>
        <taxon>Cephalothecaceae</taxon>
        <taxon>Phialemonium</taxon>
    </lineage>
</organism>
<name>A0AAJ0BRE3_9PEZI</name>
<dbReference type="EMBL" id="MU839044">
    <property type="protein sequence ID" value="KAK1762018.1"/>
    <property type="molecule type" value="Genomic_DNA"/>
</dbReference>
<keyword evidence="8" id="KW-1185">Reference proteome</keyword>
<dbReference type="PANTHER" id="PTHR37534:SF39">
    <property type="entry name" value="TRANSCRIPTION FACTOR DOMAIN-CONTAINING PROTEIN"/>
    <property type="match status" value="1"/>
</dbReference>
<dbReference type="GO" id="GO:0003700">
    <property type="term" value="F:DNA-binding transcription factor activity"/>
    <property type="evidence" value="ECO:0007669"/>
    <property type="project" value="TreeGrafter"/>
</dbReference>
<proteinExistence type="predicted"/>
<protein>
    <submittedName>
        <fullName evidence="7">Fungal-specific transcription factor domain-containing protein</fullName>
    </submittedName>
</protein>
<dbReference type="Pfam" id="PF11951">
    <property type="entry name" value="Fungal_trans_2"/>
    <property type="match status" value="1"/>
</dbReference>
<keyword evidence="4" id="KW-0238">DNA-binding</keyword>
<dbReference type="InterPro" id="IPR021858">
    <property type="entry name" value="Fun_TF"/>
</dbReference>
<dbReference type="PANTHER" id="PTHR37534">
    <property type="entry name" value="TRANSCRIPTIONAL ACTIVATOR PROTEIN UGA3"/>
    <property type="match status" value="1"/>
</dbReference>
<evidence type="ECO:0000256" key="5">
    <source>
        <dbReference type="ARBA" id="ARBA00023163"/>
    </source>
</evidence>
<evidence type="ECO:0000256" key="3">
    <source>
        <dbReference type="ARBA" id="ARBA00023015"/>
    </source>
</evidence>
<evidence type="ECO:0000256" key="2">
    <source>
        <dbReference type="ARBA" id="ARBA00022833"/>
    </source>
</evidence>
<keyword evidence="2" id="KW-0862">Zinc</keyword>
<reference evidence="7" key="1">
    <citation type="submission" date="2023-06" db="EMBL/GenBank/DDBJ databases">
        <title>Genome-scale phylogeny and comparative genomics of the fungal order Sordariales.</title>
        <authorList>
            <consortium name="Lawrence Berkeley National Laboratory"/>
            <person name="Hensen N."/>
            <person name="Bonometti L."/>
            <person name="Westerberg I."/>
            <person name="Brannstrom I.O."/>
            <person name="Guillou S."/>
            <person name="Cros-Aarteil S."/>
            <person name="Calhoun S."/>
            <person name="Haridas S."/>
            <person name="Kuo A."/>
            <person name="Mondo S."/>
            <person name="Pangilinan J."/>
            <person name="Riley R."/>
            <person name="Labutti K."/>
            <person name="Andreopoulos B."/>
            <person name="Lipzen A."/>
            <person name="Chen C."/>
            <person name="Yanf M."/>
            <person name="Daum C."/>
            <person name="Ng V."/>
            <person name="Clum A."/>
            <person name="Steindorff A."/>
            <person name="Ohm R."/>
            <person name="Martin F."/>
            <person name="Silar P."/>
            <person name="Natvig D."/>
            <person name="Lalanne C."/>
            <person name="Gautier V."/>
            <person name="Ament-Velasquez S.L."/>
            <person name="Kruys A."/>
            <person name="Hutchinson M.I."/>
            <person name="Powell A.J."/>
            <person name="Barry K."/>
            <person name="Miller A.N."/>
            <person name="Grigoriev I.V."/>
            <person name="Debuchy R."/>
            <person name="Gladieux P."/>
            <person name="Thoren M.H."/>
            <person name="Johannesson H."/>
        </authorList>
    </citation>
    <scope>NUCLEOTIDE SEQUENCE</scope>
    <source>
        <strain evidence="7">8032-3</strain>
    </source>
</reference>
<keyword evidence="3" id="KW-0805">Transcription regulation</keyword>
<sequence>MLCLLTQCKYPQDYSPVARLVSSKSYDADDLFGLLVRLSLSDDELPSLATRHAISALSYQHLRMEETAVMHQTCAIRALQASIENLDPSRAMQTMAASMLLSIFETLNFETSALSWSIFFCGTKRIASLVTQKNDIYFGDEALIMDWIFYNDTMYKFSIRHWRDKNEDQIELAAQEKVISKAVFSPERQIIVPILGCSLELLDLVCQVIDSVLDRGDPHYHSQVHLKTTRSLEIRLQDLEQRHSGVSDVDPEEVVRQTNIAELFRLATLTYLYRLARGEPRDSAAADGVINRAFAVLGRLEYCERPWPLFIIALEARTEEQRTAVLAVLKGSLVRQPLGTTALANRMIHDAWIQQDLHEAEMDSLTLYGLIISRNRVPPCFT</sequence>
<gene>
    <name evidence="7" type="ORF">QBC33DRAFT_293810</name>
</gene>
<comment type="caution">
    <text evidence="7">The sequence shown here is derived from an EMBL/GenBank/DDBJ whole genome shotgun (WGS) entry which is preliminary data.</text>
</comment>
<evidence type="ECO:0000256" key="4">
    <source>
        <dbReference type="ARBA" id="ARBA00023125"/>
    </source>
</evidence>
<dbReference type="GO" id="GO:0005634">
    <property type="term" value="C:nucleus"/>
    <property type="evidence" value="ECO:0007669"/>
    <property type="project" value="UniProtKB-SubCell"/>
</dbReference>
<dbReference type="GO" id="GO:0045944">
    <property type="term" value="P:positive regulation of transcription by RNA polymerase II"/>
    <property type="evidence" value="ECO:0007669"/>
    <property type="project" value="TreeGrafter"/>
</dbReference>
<dbReference type="GO" id="GO:0000976">
    <property type="term" value="F:transcription cis-regulatory region binding"/>
    <property type="evidence" value="ECO:0007669"/>
    <property type="project" value="TreeGrafter"/>
</dbReference>
<evidence type="ECO:0000256" key="6">
    <source>
        <dbReference type="ARBA" id="ARBA00023242"/>
    </source>
</evidence>
<comment type="subcellular location">
    <subcellularLocation>
        <location evidence="1">Nucleus</location>
    </subcellularLocation>
</comment>
<evidence type="ECO:0000313" key="7">
    <source>
        <dbReference type="EMBL" id="KAK1762018.1"/>
    </source>
</evidence>
<dbReference type="Proteomes" id="UP001244011">
    <property type="component" value="Unassembled WGS sequence"/>
</dbReference>
<evidence type="ECO:0000313" key="8">
    <source>
        <dbReference type="Proteomes" id="UP001244011"/>
    </source>
</evidence>
<dbReference type="RefSeq" id="XP_060278231.1">
    <property type="nucleotide sequence ID" value="XM_060423363.1"/>
</dbReference>
<dbReference type="GeneID" id="85306550"/>
<accession>A0AAJ0BRE3</accession>